<accession>A0ACC3AW09</accession>
<proteinExistence type="predicted"/>
<sequence>MSLDPSRSLHLSDTFCISCGTVTLDTARSKVLLIRWIKNQEIYLPKGRKNIGETLEDAALRETYEETGSRVTLFPLPIPTLATPAGDVDAVEQPSSATTEPVAVSQRLVHGKLKIIFWFAARGDSTAVPDTGTQQESEDFEPLWVDLDSGVQSLAFDDDRQIARSVINIVSTSGHLDPVQD</sequence>
<evidence type="ECO:0000313" key="2">
    <source>
        <dbReference type="Proteomes" id="UP001177260"/>
    </source>
</evidence>
<dbReference type="Proteomes" id="UP001177260">
    <property type="component" value="Unassembled WGS sequence"/>
</dbReference>
<organism evidence="1 2">
    <name type="scientific">Aspergillus melleus</name>
    <dbReference type="NCBI Taxonomy" id="138277"/>
    <lineage>
        <taxon>Eukaryota</taxon>
        <taxon>Fungi</taxon>
        <taxon>Dikarya</taxon>
        <taxon>Ascomycota</taxon>
        <taxon>Pezizomycotina</taxon>
        <taxon>Eurotiomycetes</taxon>
        <taxon>Eurotiomycetidae</taxon>
        <taxon>Eurotiales</taxon>
        <taxon>Aspergillaceae</taxon>
        <taxon>Aspergillus</taxon>
        <taxon>Aspergillus subgen. Circumdati</taxon>
    </lineage>
</organism>
<comment type="caution">
    <text evidence="1">The sequence shown here is derived from an EMBL/GenBank/DDBJ whole genome shotgun (WGS) entry which is preliminary data.</text>
</comment>
<reference evidence="1 2" key="1">
    <citation type="journal article" date="2023" name="ACS Omega">
        <title>Identification of the Neoaspergillic Acid Biosynthesis Gene Cluster by Establishing an In Vitro CRISPR-Ribonucleoprotein Genetic System in Aspergillus melleus.</title>
        <authorList>
            <person name="Yuan B."/>
            <person name="Grau M.F."/>
            <person name="Murata R.M."/>
            <person name="Torok T."/>
            <person name="Venkateswaran K."/>
            <person name="Stajich J.E."/>
            <person name="Wang C.C.C."/>
        </authorList>
    </citation>
    <scope>NUCLEOTIDE SEQUENCE [LARGE SCALE GENOMIC DNA]</scope>
    <source>
        <strain evidence="1 2">IMV 1140</strain>
    </source>
</reference>
<gene>
    <name evidence="1" type="ORF">N8T08_008378</name>
</gene>
<protein>
    <submittedName>
        <fullName evidence="1">Uncharacterized protein</fullName>
    </submittedName>
</protein>
<keyword evidence="2" id="KW-1185">Reference proteome</keyword>
<dbReference type="EMBL" id="JAOPJF010000058">
    <property type="protein sequence ID" value="KAK1141865.1"/>
    <property type="molecule type" value="Genomic_DNA"/>
</dbReference>
<name>A0ACC3AW09_9EURO</name>
<evidence type="ECO:0000313" key="1">
    <source>
        <dbReference type="EMBL" id="KAK1141865.1"/>
    </source>
</evidence>